<comment type="caution">
    <text evidence="2">The sequence shown here is derived from an EMBL/GenBank/DDBJ whole genome shotgun (WGS) entry which is preliminary data.</text>
</comment>
<reference evidence="2" key="1">
    <citation type="submission" date="2016-10" db="EMBL/GenBank/DDBJ databases">
        <title>Sequence of Gallionella enrichment culture.</title>
        <authorList>
            <person name="Poehlein A."/>
            <person name="Muehling M."/>
            <person name="Daniel R."/>
        </authorList>
    </citation>
    <scope>NUCLEOTIDE SEQUENCE</scope>
</reference>
<proteinExistence type="predicted"/>
<sequence>MVVKEKKETELFQYLPSGKQASIHFAAMFISSCLLGPLIGPVLSNWINPPQAWGISTRIGNYSLMNVFLWGLAFLMFEVFFYTGWLITLARKGWEKEQPKSWYN</sequence>
<name>A0A1J5T6X1_9ZZZZ</name>
<evidence type="ECO:0000256" key="1">
    <source>
        <dbReference type="SAM" id="Phobius"/>
    </source>
</evidence>
<dbReference type="EMBL" id="MLJW01000026">
    <property type="protein sequence ID" value="OIR09572.1"/>
    <property type="molecule type" value="Genomic_DNA"/>
</dbReference>
<keyword evidence="1" id="KW-0472">Membrane</keyword>
<feature type="transmembrane region" description="Helical" evidence="1">
    <location>
        <begin position="67"/>
        <end position="90"/>
    </location>
</feature>
<accession>A0A1J5T6X1</accession>
<organism evidence="2">
    <name type="scientific">mine drainage metagenome</name>
    <dbReference type="NCBI Taxonomy" id="410659"/>
    <lineage>
        <taxon>unclassified sequences</taxon>
        <taxon>metagenomes</taxon>
        <taxon>ecological metagenomes</taxon>
    </lineage>
</organism>
<keyword evidence="1" id="KW-0812">Transmembrane</keyword>
<evidence type="ECO:0000313" key="2">
    <source>
        <dbReference type="EMBL" id="OIR09572.1"/>
    </source>
</evidence>
<keyword evidence="1" id="KW-1133">Transmembrane helix</keyword>
<gene>
    <name evidence="2" type="ORF">GALL_84160</name>
</gene>
<dbReference type="PROSITE" id="PS51257">
    <property type="entry name" value="PROKAR_LIPOPROTEIN"/>
    <property type="match status" value="1"/>
</dbReference>
<dbReference type="AlphaFoldDB" id="A0A1J5T6X1"/>
<protein>
    <submittedName>
        <fullName evidence="2">Uncharacterized protein</fullName>
    </submittedName>
</protein>
<feature type="transmembrane region" description="Helical" evidence="1">
    <location>
        <begin position="21"/>
        <end position="47"/>
    </location>
</feature>